<organism evidence="6 7">
    <name type="scientific">Limulus polyphemus</name>
    <name type="common">Atlantic horseshoe crab</name>
    <dbReference type="NCBI Taxonomy" id="6850"/>
    <lineage>
        <taxon>Eukaryota</taxon>
        <taxon>Metazoa</taxon>
        <taxon>Ecdysozoa</taxon>
        <taxon>Arthropoda</taxon>
        <taxon>Chelicerata</taxon>
        <taxon>Merostomata</taxon>
        <taxon>Xiphosura</taxon>
        <taxon>Limulidae</taxon>
        <taxon>Limulus</taxon>
    </lineage>
</organism>
<reference evidence="7" key="1">
    <citation type="submission" date="2025-08" db="UniProtKB">
        <authorList>
            <consortium name="RefSeq"/>
        </authorList>
    </citation>
    <scope>IDENTIFICATION</scope>
    <source>
        <tissue evidence="7">Muscle</tissue>
    </source>
</reference>
<keyword evidence="3 5" id="KW-1133">Transmembrane helix</keyword>
<evidence type="ECO:0000256" key="1">
    <source>
        <dbReference type="ARBA" id="ARBA00004141"/>
    </source>
</evidence>
<gene>
    <name evidence="7" type="primary">LOC106468858</name>
</gene>
<evidence type="ECO:0000256" key="2">
    <source>
        <dbReference type="ARBA" id="ARBA00022692"/>
    </source>
</evidence>
<dbReference type="Proteomes" id="UP000694941">
    <property type="component" value="Unplaced"/>
</dbReference>
<sequence length="331" mass="36189">MKTEVVKLIVLATLLVVTFFASMLPLSIARRIRMTLDPTRRLTRQRIISFLSCFGGGVFLATCLMDLFPEVQEQLLNGMDKLNIKTSFPFSEFVMIFGFLMVLTTEQIILTWKERSPEMHPLLSHGHSHNHNVVDSDHSASPAFDHQSSIESVGSLEGISNHPHPEDHISFSVHEDPSSHSTLRSALLVLALSLHSVFEGLAIGLQPNVEDVLKVFGAVTIHKTIIAFTLGLNVVQSKFSHKTAIICISLFSVMAPLGLAIGLTIMNVVQGSGIALTSGVLQGLACGTFLYVTFFEVLPHELNSSHDRLLKLICVILGFGVVCVLVGLQPD</sequence>
<keyword evidence="2 5" id="KW-0812">Transmembrane</keyword>
<dbReference type="GeneID" id="106468858"/>
<feature type="transmembrane region" description="Helical" evidence="5">
    <location>
        <begin position="47"/>
        <end position="68"/>
    </location>
</feature>
<keyword evidence="4 5" id="KW-0472">Membrane</keyword>
<feature type="transmembrane region" description="Helical" evidence="5">
    <location>
        <begin position="6"/>
        <end position="26"/>
    </location>
</feature>
<feature type="transmembrane region" description="Helical" evidence="5">
    <location>
        <begin position="186"/>
        <end position="206"/>
    </location>
</feature>
<accession>A0ABM1BM33</accession>
<protein>
    <submittedName>
        <fullName evidence="7">Zinc transporter ZIP1-like</fullName>
    </submittedName>
</protein>
<feature type="transmembrane region" description="Helical" evidence="5">
    <location>
        <begin position="244"/>
        <end position="268"/>
    </location>
</feature>
<evidence type="ECO:0000256" key="5">
    <source>
        <dbReference type="SAM" id="Phobius"/>
    </source>
</evidence>
<feature type="transmembrane region" description="Helical" evidence="5">
    <location>
        <begin position="274"/>
        <end position="297"/>
    </location>
</feature>
<dbReference type="InterPro" id="IPR003689">
    <property type="entry name" value="ZIP"/>
</dbReference>
<keyword evidence="6" id="KW-1185">Reference proteome</keyword>
<name>A0ABM1BM33_LIMPO</name>
<evidence type="ECO:0000256" key="3">
    <source>
        <dbReference type="ARBA" id="ARBA00022989"/>
    </source>
</evidence>
<evidence type="ECO:0000313" key="7">
    <source>
        <dbReference type="RefSeq" id="XP_013784752.1"/>
    </source>
</evidence>
<proteinExistence type="predicted"/>
<feature type="transmembrane region" description="Helical" evidence="5">
    <location>
        <begin position="309"/>
        <end position="328"/>
    </location>
</feature>
<evidence type="ECO:0000313" key="6">
    <source>
        <dbReference type="Proteomes" id="UP000694941"/>
    </source>
</evidence>
<feature type="transmembrane region" description="Helical" evidence="5">
    <location>
        <begin position="212"/>
        <end position="232"/>
    </location>
</feature>
<dbReference type="PANTHER" id="PTHR11040">
    <property type="entry name" value="ZINC/IRON TRANSPORTER"/>
    <property type="match status" value="1"/>
</dbReference>
<evidence type="ECO:0000256" key="4">
    <source>
        <dbReference type="ARBA" id="ARBA00023136"/>
    </source>
</evidence>
<feature type="transmembrane region" description="Helical" evidence="5">
    <location>
        <begin position="88"/>
        <end position="110"/>
    </location>
</feature>
<dbReference type="PANTHER" id="PTHR11040:SF140">
    <property type="entry name" value="ZRT (ZRT), IRT- (IRT-) LIKE PROTEIN TRANSPORTER"/>
    <property type="match status" value="1"/>
</dbReference>
<dbReference type="RefSeq" id="XP_013784752.1">
    <property type="nucleotide sequence ID" value="XM_013929298.2"/>
</dbReference>
<comment type="subcellular location">
    <subcellularLocation>
        <location evidence="1">Membrane</location>
        <topology evidence="1">Multi-pass membrane protein</topology>
    </subcellularLocation>
</comment>
<dbReference type="Pfam" id="PF02535">
    <property type="entry name" value="Zip"/>
    <property type="match status" value="1"/>
</dbReference>